<name>A0A7S1T723_9CHLO</name>
<organism evidence="2">
    <name type="scientific">Tetraselmis chuii</name>
    <dbReference type="NCBI Taxonomy" id="63592"/>
    <lineage>
        <taxon>Eukaryota</taxon>
        <taxon>Viridiplantae</taxon>
        <taxon>Chlorophyta</taxon>
        <taxon>core chlorophytes</taxon>
        <taxon>Chlorodendrophyceae</taxon>
        <taxon>Chlorodendrales</taxon>
        <taxon>Chlorodendraceae</taxon>
        <taxon>Tetraselmis</taxon>
    </lineage>
</organism>
<evidence type="ECO:0000313" key="2">
    <source>
        <dbReference type="EMBL" id="CAD9220541.1"/>
    </source>
</evidence>
<dbReference type="PANTHER" id="PTHR39290:SF6">
    <property type="entry name" value="S-ADENOSYL-L-METHIONINE-DEPENDENT METHYLTRANSFERASES SUPERFAMILY PROTEIN"/>
    <property type="match status" value="1"/>
</dbReference>
<dbReference type="Gene3D" id="3.90.1410.10">
    <property type="entry name" value="set domain protein methyltransferase, domain 1"/>
    <property type="match status" value="1"/>
</dbReference>
<dbReference type="InterPro" id="IPR046341">
    <property type="entry name" value="SET_dom_sf"/>
</dbReference>
<sequence>MQLDEQRLSTAWFRFSSLERRYMELTERDGSSMMALCPMLDMFNHSPTAEPGLFKLERQRGVVTVRAARDYIKGEQAFINYKSPAWNDQLLLSFGFALPHPQSAASVITLSLNVSAAQCKAHQQLLNIAEAEAEATQARLPLQHTVVHMPALEGAGQGTAEMIVRHRLLPDSPLPMALLGMTRIQHMSEATLQEDGQRSGGSAPGTQRLVASEELRVLCFLHELLSGKRAAFRSSVADDQRRLKTELPSRLRYALMLRLGERQVLGSALERCTSEMVRVVQGVMRGLVSCEGRCGCAMCTMAGTPWFHRLKSHSERLIELQLQVARLSKALTEKVPSGDLTQATMLVHLWMADALSEPARRKLIQCDGSWPWLEDIGASVKGGHQRLDYAALDKQAKSGHNPYLTSYLSKMCVWGSWLIAQWALADAIQMADLSAIRQEWPRLRDEYACSVPNNEAIAVLARHQPLLEVGAGGGYWASLLHKMRVDIMAITSAKFSLEWNTVAGFEEGTPLYAVSHFAGLQEGGPQVVCQHADRTLVLMWSDYMGSGTFGLECVRNYTGKTLILVGEWHDWTLGSSTPGTPAHGQAFSLSMQQLVDKEYERVQTVALPNWPAHVDRLMVFKRRT</sequence>
<dbReference type="InterPro" id="IPR015353">
    <property type="entry name" value="Rubisco_LSMT_subst-bd"/>
</dbReference>
<dbReference type="Pfam" id="PF09273">
    <property type="entry name" value="Rubis-subs-bind"/>
    <property type="match status" value="1"/>
</dbReference>
<dbReference type="Gene3D" id="3.90.1420.10">
    <property type="entry name" value="Rubisco LSMT, substrate-binding domain"/>
    <property type="match status" value="1"/>
</dbReference>
<dbReference type="SUPFAM" id="SSF82199">
    <property type="entry name" value="SET domain"/>
    <property type="match status" value="1"/>
</dbReference>
<accession>A0A7S1T723</accession>
<dbReference type="PANTHER" id="PTHR39290">
    <property type="entry name" value="C3H1-TYPE DOMAIN-CONTAINING PROTEIN-RELATED"/>
    <property type="match status" value="1"/>
</dbReference>
<dbReference type="SUPFAM" id="SSF81822">
    <property type="entry name" value="RuBisCo LSMT C-terminal, substrate-binding domain"/>
    <property type="match status" value="1"/>
</dbReference>
<protein>
    <recommendedName>
        <fullName evidence="1">Rubisco LSMT substrate-binding domain-containing protein</fullName>
    </recommendedName>
</protein>
<reference evidence="2" key="1">
    <citation type="submission" date="2021-01" db="EMBL/GenBank/DDBJ databases">
        <authorList>
            <person name="Corre E."/>
            <person name="Pelletier E."/>
            <person name="Niang G."/>
            <person name="Scheremetjew M."/>
            <person name="Finn R."/>
            <person name="Kale V."/>
            <person name="Holt S."/>
            <person name="Cochrane G."/>
            <person name="Meng A."/>
            <person name="Brown T."/>
            <person name="Cohen L."/>
        </authorList>
    </citation>
    <scope>NUCLEOTIDE SEQUENCE</scope>
    <source>
        <strain evidence="2">PLY429</strain>
    </source>
</reference>
<dbReference type="CDD" id="cd10527">
    <property type="entry name" value="SET_LSMT"/>
    <property type="match status" value="1"/>
</dbReference>
<gene>
    <name evidence="2" type="ORF">TCHU04912_LOCUS20246</name>
</gene>
<dbReference type="InterPro" id="IPR036464">
    <property type="entry name" value="Rubisco_LSMT_subst-bd_sf"/>
</dbReference>
<feature type="domain" description="Rubisco LSMT substrate-binding" evidence="1">
    <location>
        <begin position="167"/>
        <end position="265"/>
    </location>
</feature>
<dbReference type="EMBL" id="HBGG01039349">
    <property type="protein sequence ID" value="CAD9220541.1"/>
    <property type="molecule type" value="Transcribed_RNA"/>
</dbReference>
<evidence type="ECO:0000259" key="1">
    <source>
        <dbReference type="Pfam" id="PF09273"/>
    </source>
</evidence>
<proteinExistence type="predicted"/>
<dbReference type="AlphaFoldDB" id="A0A7S1T723"/>